<feature type="compositionally biased region" description="Low complexity" evidence="2">
    <location>
        <begin position="13"/>
        <end position="28"/>
    </location>
</feature>
<dbReference type="GeneID" id="36595121"/>
<keyword evidence="4" id="KW-1185">Reference proteome</keyword>
<reference evidence="3 4" key="1">
    <citation type="submission" date="2016-04" db="EMBL/GenBank/DDBJ databases">
        <title>A degradative enzymes factory behind the ericoid mycorrhizal symbiosis.</title>
        <authorList>
            <consortium name="DOE Joint Genome Institute"/>
            <person name="Martino E."/>
            <person name="Morin E."/>
            <person name="Grelet G."/>
            <person name="Kuo A."/>
            <person name="Kohler A."/>
            <person name="Daghino S."/>
            <person name="Barry K."/>
            <person name="Choi C."/>
            <person name="Cichocki N."/>
            <person name="Clum A."/>
            <person name="Copeland A."/>
            <person name="Hainaut M."/>
            <person name="Haridas S."/>
            <person name="Labutti K."/>
            <person name="Lindquist E."/>
            <person name="Lipzen A."/>
            <person name="Khouja H.-R."/>
            <person name="Murat C."/>
            <person name="Ohm R."/>
            <person name="Olson A."/>
            <person name="Spatafora J."/>
            <person name="Veneault-Fourrey C."/>
            <person name="Henrissat B."/>
            <person name="Grigoriev I."/>
            <person name="Martin F."/>
            <person name="Perotto S."/>
        </authorList>
    </citation>
    <scope>NUCLEOTIDE SEQUENCE [LARGE SCALE GENOMIC DNA]</scope>
    <source>
        <strain evidence="3 4">E</strain>
    </source>
</reference>
<evidence type="ECO:0000256" key="1">
    <source>
        <dbReference type="SAM" id="Coils"/>
    </source>
</evidence>
<feature type="region of interest" description="Disordered" evidence="2">
    <location>
        <begin position="382"/>
        <end position="425"/>
    </location>
</feature>
<dbReference type="EMBL" id="KZ613846">
    <property type="protein sequence ID" value="PMD57547.1"/>
    <property type="molecule type" value="Genomic_DNA"/>
</dbReference>
<dbReference type="OrthoDB" id="3547401at2759"/>
<dbReference type="InParanoid" id="A0A2J6T3G2"/>
<dbReference type="RefSeq" id="XP_024734451.1">
    <property type="nucleotide sequence ID" value="XM_024887045.1"/>
</dbReference>
<feature type="region of interest" description="Disordered" evidence="2">
    <location>
        <begin position="1"/>
        <end position="71"/>
    </location>
</feature>
<evidence type="ECO:0000313" key="3">
    <source>
        <dbReference type="EMBL" id="PMD57547.1"/>
    </source>
</evidence>
<evidence type="ECO:0000313" key="4">
    <source>
        <dbReference type="Proteomes" id="UP000235371"/>
    </source>
</evidence>
<dbReference type="AlphaFoldDB" id="A0A2J6T3G2"/>
<sequence>MSAKRGKGQVEKGPAPSASRSPAGSQRSHSSFGVRGAGHSGRVDGPLDASTIGAGRDISQQTTKDSQKNPFTISIPVNTYVGYPPHAPPTISETGSSQATAIQGLTEARPPGPDRGSSEESGITAELNGLHEIERLRNEVKCLRAEKTENQRLRKQVAQLNHLLEDEKRRTQQKDEKLARLQTRVQDLVLQDLKASEYQAASAQTRIHDAKEMQDKEIEIEKLEQRCRILKENNKRLQSNIEELKVITKDAQDHIRYSRLQNQITDLENTVKDLRLRRETVREQLGRASDDQKDNLYDEMSNLSKDLKTMNTRLAKLRADFANMPNPADLAGDIGAHSRSGSYDTQYDPIPELVTDMSSLASASPPQSESLDSMDGYRLNRDYLVGQSHPNAEPWAKTVETPKGLSPRASDGFAGAGKQRTGPYR</sequence>
<organism evidence="3 4">
    <name type="scientific">Hyaloscypha bicolor E</name>
    <dbReference type="NCBI Taxonomy" id="1095630"/>
    <lineage>
        <taxon>Eukaryota</taxon>
        <taxon>Fungi</taxon>
        <taxon>Dikarya</taxon>
        <taxon>Ascomycota</taxon>
        <taxon>Pezizomycotina</taxon>
        <taxon>Leotiomycetes</taxon>
        <taxon>Helotiales</taxon>
        <taxon>Hyaloscyphaceae</taxon>
        <taxon>Hyaloscypha</taxon>
        <taxon>Hyaloscypha bicolor</taxon>
    </lineage>
</organism>
<proteinExistence type="predicted"/>
<feature type="coiled-coil region" evidence="1">
    <location>
        <begin position="133"/>
        <end position="320"/>
    </location>
</feature>
<gene>
    <name evidence="3" type="ORF">K444DRAFT_665093</name>
</gene>
<dbReference type="Proteomes" id="UP000235371">
    <property type="component" value="Unassembled WGS sequence"/>
</dbReference>
<evidence type="ECO:0000256" key="2">
    <source>
        <dbReference type="SAM" id="MobiDB-lite"/>
    </source>
</evidence>
<protein>
    <submittedName>
        <fullName evidence="3">Uncharacterized protein</fullName>
    </submittedName>
</protein>
<feature type="compositionally biased region" description="Polar residues" evidence="2">
    <location>
        <begin position="58"/>
        <end position="71"/>
    </location>
</feature>
<name>A0A2J6T3G2_9HELO</name>
<accession>A0A2J6T3G2</accession>
<keyword evidence="1" id="KW-0175">Coiled coil</keyword>